<dbReference type="EMBL" id="JASBWR010000059">
    <property type="protein sequence ID" value="KAJ9101346.1"/>
    <property type="molecule type" value="Genomic_DNA"/>
</dbReference>
<dbReference type="Proteomes" id="UP001241377">
    <property type="component" value="Unassembled WGS sequence"/>
</dbReference>
<comment type="caution">
    <text evidence="1">The sequence shown here is derived from an EMBL/GenBank/DDBJ whole genome shotgun (WGS) entry which is preliminary data.</text>
</comment>
<evidence type="ECO:0000313" key="2">
    <source>
        <dbReference type="Proteomes" id="UP001241377"/>
    </source>
</evidence>
<organism evidence="1 2">
    <name type="scientific">Naganishia cerealis</name>
    <dbReference type="NCBI Taxonomy" id="610337"/>
    <lineage>
        <taxon>Eukaryota</taxon>
        <taxon>Fungi</taxon>
        <taxon>Dikarya</taxon>
        <taxon>Basidiomycota</taxon>
        <taxon>Agaricomycotina</taxon>
        <taxon>Tremellomycetes</taxon>
        <taxon>Filobasidiales</taxon>
        <taxon>Filobasidiaceae</taxon>
        <taxon>Naganishia</taxon>
    </lineage>
</organism>
<protein>
    <submittedName>
        <fullName evidence="1">High affinity potassium transporter</fullName>
    </submittedName>
</protein>
<name>A0ACC2VQF2_9TREE</name>
<gene>
    <name evidence="1" type="primary">HAK1</name>
    <name evidence="1" type="ORF">QFC19_005316</name>
</gene>
<proteinExistence type="predicted"/>
<reference evidence="1" key="1">
    <citation type="submission" date="2023-04" db="EMBL/GenBank/DDBJ databases">
        <title>Draft Genome sequencing of Naganishia species isolated from polar environments using Oxford Nanopore Technology.</title>
        <authorList>
            <person name="Leo P."/>
            <person name="Venkateswaran K."/>
        </authorList>
    </citation>
    <scope>NUCLEOTIDE SEQUENCE</scope>
    <source>
        <strain evidence="1">MNA-CCFEE 5261</strain>
    </source>
</reference>
<keyword evidence="2" id="KW-1185">Reference proteome</keyword>
<sequence>MSKTGPEIDQRFSMRNGVESSDVSMRVGNVSDIDEESTGPMEVPEPKKNKSFWRYTFPAAFSSLGAIYGDLGTSPLYVLNSVKYPHKEPTERDIICAVSVIFWVFTLIVIVKYVAIVLFFGPNNGEGGQVAIYAKIARHLKIGPKGVTIPGAPEKTDLELLSRQETVLSFVSSTNKAWKQNPTVVKVVSFVVLTACFLGCSLIISDGLLTPTTSVLSAIAGIQIAKPDFDNVLAVSEVVLLVLFCIQQFGSHKISFTFAPIITLWLFGLIICGLYNIIKYYPAIFKAISPHYAIEILKAGGIDVFSGCMLAITGTEAMFADVGHFGRAPVQLALTCFVYPALMLCYFGQAAYIIHHPKALSNPFFYSIPGGTNSAPYWIMFVLATLSTIIASQALILGVFSILSQLINLDCFPNFTIIHVSKSHAGKVYLPMVNWMLMVGVLCTTAGFKNSNNVTAAYGLGITLDLCLTTILLTLCFIFVYQVNIFVLAFFLLVFLPLEIVMVISNLKKIEHGAWFPIMMAGICFSFLCFWRWARARKVDHEFSSRARIDNVFPSLRRTAQTVDLGRGRSPTRKDEDESREESVAEWNENLIVNSKFGELALKTYDGVAIIHCESSYQNLMSPNTVPELYQRVVSSFASLPRIVIFCSKRALSVPVVPQDERVLLGPTKIQGHFRCVLRYGFTEEMVIDKDLMQHILKSVPGYVELNDSPHRDQIPVPVLHVFDKSVVKSHTYSSNPTRNILRKAGRRVRIFAIEHIFSPITSIFNFHGQYLKIEDEAEETQRKLFVGGVVRI</sequence>
<evidence type="ECO:0000313" key="1">
    <source>
        <dbReference type="EMBL" id="KAJ9101346.1"/>
    </source>
</evidence>
<accession>A0ACC2VQF2</accession>